<accession>A0ABN0VR17</accession>
<evidence type="ECO:0000256" key="1">
    <source>
        <dbReference type="SAM" id="Phobius"/>
    </source>
</evidence>
<dbReference type="RefSeq" id="WP_201503497.1">
    <property type="nucleotide sequence ID" value="NZ_BAAAFR010000001.1"/>
</dbReference>
<proteinExistence type="predicted"/>
<feature type="transmembrane region" description="Helical" evidence="1">
    <location>
        <begin position="46"/>
        <end position="63"/>
    </location>
</feature>
<comment type="caution">
    <text evidence="2">The sequence shown here is derived from an EMBL/GenBank/DDBJ whole genome shotgun (WGS) entry which is preliminary data.</text>
</comment>
<evidence type="ECO:0000313" key="2">
    <source>
        <dbReference type="EMBL" id="GAA0315092.1"/>
    </source>
</evidence>
<sequence>MRVNNNSAKNRGVLKPIGFATSVSLAYIIVFIALSLVMDHGITRDAVALPAIAIFFVLSLIEYGFSKKDTPVPQLCVIMGFVLAFIIAFVMAFVVV</sequence>
<feature type="transmembrane region" description="Helical" evidence="1">
    <location>
        <begin position="12"/>
        <end position="34"/>
    </location>
</feature>
<organism evidence="2 3">
    <name type="scientific">Psychrobacter aestuarii</name>
    <dbReference type="NCBI Taxonomy" id="556327"/>
    <lineage>
        <taxon>Bacteria</taxon>
        <taxon>Pseudomonadati</taxon>
        <taxon>Pseudomonadota</taxon>
        <taxon>Gammaproteobacteria</taxon>
        <taxon>Moraxellales</taxon>
        <taxon>Moraxellaceae</taxon>
        <taxon>Psychrobacter</taxon>
    </lineage>
</organism>
<evidence type="ECO:0000313" key="3">
    <source>
        <dbReference type="Proteomes" id="UP001501787"/>
    </source>
</evidence>
<name>A0ABN0VR17_9GAMM</name>
<protein>
    <recommendedName>
        <fullName evidence="4">DUF3953 domain-containing protein</fullName>
    </recommendedName>
</protein>
<feature type="transmembrane region" description="Helical" evidence="1">
    <location>
        <begin position="75"/>
        <end position="95"/>
    </location>
</feature>
<keyword evidence="3" id="KW-1185">Reference proteome</keyword>
<reference evidence="2 3" key="1">
    <citation type="journal article" date="2019" name="Int. J. Syst. Evol. Microbiol.">
        <title>The Global Catalogue of Microorganisms (GCM) 10K type strain sequencing project: providing services to taxonomists for standard genome sequencing and annotation.</title>
        <authorList>
            <consortium name="The Broad Institute Genomics Platform"/>
            <consortium name="The Broad Institute Genome Sequencing Center for Infectious Disease"/>
            <person name="Wu L."/>
            <person name="Ma J."/>
        </authorList>
    </citation>
    <scope>NUCLEOTIDE SEQUENCE [LARGE SCALE GENOMIC DNA]</scope>
    <source>
        <strain evidence="2 3">JCM 16343</strain>
    </source>
</reference>
<keyword evidence="1" id="KW-0472">Membrane</keyword>
<keyword evidence="1" id="KW-0812">Transmembrane</keyword>
<dbReference type="Proteomes" id="UP001501787">
    <property type="component" value="Unassembled WGS sequence"/>
</dbReference>
<keyword evidence="1" id="KW-1133">Transmembrane helix</keyword>
<gene>
    <name evidence="2" type="ORF">GCM10009129_10440</name>
</gene>
<evidence type="ECO:0008006" key="4">
    <source>
        <dbReference type="Google" id="ProtNLM"/>
    </source>
</evidence>
<dbReference type="EMBL" id="BAAAFR010000001">
    <property type="protein sequence ID" value="GAA0315092.1"/>
    <property type="molecule type" value="Genomic_DNA"/>
</dbReference>